<name>D5DTL7_PRIM1</name>
<keyword evidence="3" id="KW-1003">Cell membrane</keyword>
<dbReference type="GO" id="GO:0055085">
    <property type="term" value="P:transmembrane transport"/>
    <property type="evidence" value="ECO:0007669"/>
    <property type="project" value="InterPro"/>
</dbReference>
<evidence type="ECO:0000256" key="6">
    <source>
        <dbReference type="ARBA" id="ARBA00023136"/>
    </source>
</evidence>
<feature type="transmembrane region" description="Helical" evidence="7">
    <location>
        <begin position="187"/>
        <end position="204"/>
    </location>
</feature>
<proteinExistence type="predicted"/>
<feature type="transmembrane region" description="Helical" evidence="7">
    <location>
        <begin position="216"/>
        <end position="233"/>
    </location>
</feature>
<evidence type="ECO:0000256" key="1">
    <source>
        <dbReference type="ARBA" id="ARBA00004141"/>
    </source>
</evidence>
<feature type="transmembrane region" description="Helical" evidence="7">
    <location>
        <begin position="73"/>
        <end position="96"/>
    </location>
</feature>
<keyword evidence="5 7" id="KW-1133">Transmembrane helix</keyword>
<dbReference type="KEGG" id="bmq:BMQ_2642"/>
<gene>
    <name evidence="8" type="ordered locus">BMQ_2642</name>
</gene>
<evidence type="ECO:0000256" key="5">
    <source>
        <dbReference type="ARBA" id="ARBA00022989"/>
    </source>
</evidence>
<evidence type="ECO:0000256" key="2">
    <source>
        <dbReference type="ARBA" id="ARBA00022448"/>
    </source>
</evidence>
<dbReference type="Pfam" id="PF03547">
    <property type="entry name" value="Mem_trans"/>
    <property type="match status" value="1"/>
</dbReference>
<keyword evidence="9" id="KW-1185">Reference proteome</keyword>
<dbReference type="STRING" id="545693.BMQ_2642"/>
<protein>
    <submittedName>
        <fullName evidence="8">Auxin efflux carrier</fullName>
    </submittedName>
</protein>
<evidence type="ECO:0000256" key="7">
    <source>
        <dbReference type="SAM" id="Phobius"/>
    </source>
</evidence>
<keyword evidence="4 7" id="KW-0812">Transmembrane</keyword>
<feature type="transmembrane region" description="Helical" evidence="7">
    <location>
        <begin position="12"/>
        <end position="31"/>
    </location>
</feature>
<comment type="subcellular location">
    <subcellularLocation>
        <location evidence="1">Membrane</location>
        <topology evidence="1">Multi-pass membrane protein</topology>
    </subcellularLocation>
</comment>
<evidence type="ECO:0000256" key="4">
    <source>
        <dbReference type="ARBA" id="ARBA00022692"/>
    </source>
</evidence>
<dbReference type="Proteomes" id="UP000000935">
    <property type="component" value="Chromosome"/>
</dbReference>
<dbReference type="AlphaFoldDB" id="D5DTL7"/>
<accession>D5DTL7</accession>
<dbReference type="PANTHER" id="PTHR36838:SF1">
    <property type="entry name" value="SLR1864 PROTEIN"/>
    <property type="match status" value="1"/>
</dbReference>
<reference evidence="8 9" key="1">
    <citation type="journal article" date="2011" name="J. Bacteriol.">
        <title>Genome sequences of the biotechnologically important Bacillus megaterium strains QM B1551 and DSM319.</title>
        <authorList>
            <person name="Eppinger M."/>
            <person name="Bunk B."/>
            <person name="Johns M.A."/>
            <person name="Edirisinghe J.N."/>
            <person name="Kutumbaka K.K."/>
            <person name="Koenig S.S."/>
            <person name="Huot Creasy H."/>
            <person name="Rosovitz M.J."/>
            <person name="Riley D.R."/>
            <person name="Daugherty S."/>
            <person name="Martin M."/>
            <person name="Elbourne L.D."/>
            <person name="Paulsen I."/>
            <person name="Biedendieck R."/>
            <person name="Braun C."/>
            <person name="Grayburn S."/>
            <person name="Dhingra S."/>
            <person name="Lukyanchuk V."/>
            <person name="Ball B."/>
            <person name="Ul-Qamar R."/>
            <person name="Seibel J."/>
            <person name="Bremer E."/>
            <person name="Jahn D."/>
            <person name="Ravel J."/>
            <person name="Vary P.S."/>
        </authorList>
    </citation>
    <scope>NUCLEOTIDE SEQUENCE [LARGE SCALE GENOMIC DNA]</scope>
    <source>
        <strain evidence="9">ATCC 12872 / QMB1551</strain>
    </source>
</reference>
<feature type="transmembrane region" description="Helical" evidence="7">
    <location>
        <begin position="271"/>
        <end position="291"/>
    </location>
</feature>
<organism evidence="8 9">
    <name type="scientific">Priestia megaterium (strain ATCC 12872 / QMB1551)</name>
    <name type="common">Bacillus megaterium</name>
    <dbReference type="NCBI Taxonomy" id="545693"/>
    <lineage>
        <taxon>Bacteria</taxon>
        <taxon>Bacillati</taxon>
        <taxon>Bacillota</taxon>
        <taxon>Bacilli</taxon>
        <taxon>Bacillales</taxon>
        <taxon>Bacillaceae</taxon>
        <taxon>Priestia</taxon>
    </lineage>
</organism>
<keyword evidence="6 7" id="KW-0472">Membrane</keyword>
<keyword evidence="2" id="KW-0813">Transport</keyword>
<evidence type="ECO:0000313" key="8">
    <source>
        <dbReference type="EMBL" id="ADE69664.1"/>
    </source>
</evidence>
<dbReference type="GO" id="GO:0016020">
    <property type="term" value="C:membrane"/>
    <property type="evidence" value="ECO:0007669"/>
    <property type="project" value="UniProtKB-SubCell"/>
</dbReference>
<dbReference type="eggNOG" id="COG0679">
    <property type="taxonomic scope" value="Bacteria"/>
</dbReference>
<evidence type="ECO:0000313" key="9">
    <source>
        <dbReference type="Proteomes" id="UP000000935"/>
    </source>
</evidence>
<dbReference type="EMBL" id="CP001983">
    <property type="protein sequence ID" value="ADE69664.1"/>
    <property type="molecule type" value="Genomic_DNA"/>
</dbReference>
<dbReference type="InterPro" id="IPR004776">
    <property type="entry name" value="Mem_transp_PIN-like"/>
</dbReference>
<feature type="transmembrane region" description="Helical" evidence="7">
    <location>
        <begin position="245"/>
        <end position="265"/>
    </location>
</feature>
<sequence>MECSKMEISQIFIILTPIFFVILLGYLAGYFKKFDATTSKGLNTLVTKFALPAHLFVGITTTSKQTLIEKWPFLLALVLGIIGFYVLFLLVAKYVFKYSLTGASMFSLNSTQPTFAFMGIPVLGSLFGADVVAIPIAITGIVVNAMLDPLATIIGTVGQRERSEGDSEESLFKVTIKSILHGLSEPLACVPLIAVILVLCGFQAPDLLSSSLDQIGSITSGAALFAVGVTIGIRKIQFSPAAFGIAILKVAIQPLVMLGIATAMGLSSADIVKLVLLVAFPGSAVAAMISVRFDSLAGETASAFVLSAIMSLVTLPLLISWLM</sequence>
<evidence type="ECO:0000256" key="3">
    <source>
        <dbReference type="ARBA" id="ARBA00022475"/>
    </source>
</evidence>
<dbReference type="PANTHER" id="PTHR36838">
    <property type="entry name" value="AUXIN EFFLUX CARRIER FAMILY PROTEIN"/>
    <property type="match status" value="1"/>
</dbReference>
<dbReference type="HOGENOM" id="CLU_056175_0_2_9"/>
<feature type="transmembrane region" description="Helical" evidence="7">
    <location>
        <begin position="116"/>
        <end position="143"/>
    </location>
</feature>
<feature type="transmembrane region" description="Helical" evidence="7">
    <location>
        <begin position="43"/>
        <end position="61"/>
    </location>
</feature>
<feature type="transmembrane region" description="Helical" evidence="7">
    <location>
        <begin position="303"/>
        <end position="322"/>
    </location>
</feature>